<comment type="caution">
    <text evidence="3">The sequence shown here is derived from an EMBL/GenBank/DDBJ whole genome shotgun (WGS) entry which is preliminary data.</text>
</comment>
<reference evidence="3 4" key="1">
    <citation type="submission" date="2023-09" db="EMBL/GenBank/DDBJ databases">
        <authorList>
            <person name="Rey-Velasco X."/>
        </authorList>
    </citation>
    <scope>NUCLEOTIDE SEQUENCE [LARGE SCALE GENOMIC DNA]</scope>
    <source>
        <strain evidence="3 4">W242</strain>
    </source>
</reference>
<feature type="coiled-coil region" evidence="1">
    <location>
        <begin position="50"/>
        <end position="84"/>
    </location>
</feature>
<protein>
    <recommendedName>
        <fullName evidence="5">DUF4890 domain-containing protein</fullName>
    </recommendedName>
</protein>
<gene>
    <name evidence="3" type="ORF">RM538_07435</name>
</gene>
<accession>A0ABU2YCB7</accession>
<organism evidence="3 4">
    <name type="scientific">Patiriisocius hiemis</name>
    <dbReference type="NCBI Taxonomy" id="3075604"/>
    <lineage>
        <taxon>Bacteria</taxon>
        <taxon>Pseudomonadati</taxon>
        <taxon>Bacteroidota</taxon>
        <taxon>Flavobacteriia</taxon>
        <taxon>Flavobacteriales</taxon>
        <taxon>Flavobacteriaceae</taxon>
        <taxon>Patiriisocius</taxon>
    </lineage>
</organism>
<name>A0ABU2YCB7_9FLAO</name>
<dbReference type="RefSeq" id="WP_311332781.1">
    <property type="nucleotide sequence ID" value="NZ_JAVRHZ010000003.1"/>
</dbReference>
<keyword evidence="4" id="KW-1185">Reference proteome</keyword>
<evidence type="ECO:0000256" key="2">
    <source>
        <dbReference type="SAM" id="MobiDB-lite"/>
    </source>
</evidence>
<dbReference type="EMBL" id="JAVRHZ010000003">
    <property type="protein sequence ID" value="MDT0555829.1"/>
    <property type="molecule type" value="Genomic_DNA"/>
</dbReference>
<evidence type="ECO:0000313" key="4">
    <source>
        <dbReference type="Proteomes" id="UP001254488"/>
    </source>
</evidence>
<dbReference type="Proteomes" id="UP001254488">
    <property type="component" value="Unassembled WGS sequence"/>
</dbReference>
<feature type="compositionally biased region" description="Basic residues" evidence="2">
    <location>
        <begin position="120"/>
        <end position="140"/>
    </location>
</feature>
<evidence type="ECO:0008006" key="5">
    <source>
        <dbReference type="Google" id="ProtNLM"/>
    </source>
</evidence>
<evidence type="ECO:0000256" key="1">
    <source>
        <dbReference type="SAM" id="Coils"/>
    </source>
</evidence>
<evidence type="ECO:0000313" key="3">
    <source>
        <dbReference type="EMBL" id="MDT0555829.1"/>
    </source>
</evidence>
<keyword evidence="1" id="KW-0175">Coiled coil</keyword>
<sequence>MKKLAFLAILLVTITGVAQQKERKDKRSNLTTEQMAELMTKKMTLHLDLNEKQQAQVNEINIEIAAKKKEMRANRKEMADMNDTEKFEARKAFLDDRIEVKEKMKSILNAEQYEKWEKSMKRKAGKKRQDTKRKGRKGRK</sequence>
<proteinExistence type="predicted"/>
<feature type="region of interest" description="Disordered" evidence="2">
    <location>
        <begin position="112"/>
        <end position="140"/>
    </location>
</feature>